<dbReference type="Gene3D" id="3.90.220.20">
    <property type="entry name" value="DNA methylase specificity domains"/>
    <property type="match status" value="2"/>
</dbReference>
<feature type="domain" description="Type I restriction modification DNA specificity" evidence="5">
    <location>
        <begin position="140"/>
        <end position="169"/>
    </location>
</feature>
<evidence type="ECO:0000313" key="6">
    <source>
        <dbReference type="EMBL" id="GAA2109683.1"/>
    </source>
</evidence>
<accession>A0ABN2XEG4</accession>
<evidence type="ECO:0000256" key="1">
    <source>
        <dbReference type="ARBA" id="ARBA00010923"/>
    </source>
</evidence>
<dbReference type="SUPFAM" id="SSF116734">
    <property type="entry name" value="DNA methylase specificity domain"/>
    <property type="match status" value="2"/>
</dbReference>
<keyword evidence="6" id="KW-0255">Endonuclease</keyword>
<comment type="similarity">
    <text evidence="1">Belongs to the type-I restriction system S methylase family.</text>
</comment>
<keyword evidence="6" id="KW-0540">Nuclease</keyword>
<dbReference type="InterPro" id="IPR051212">
    <property type="entry name" value="Type-I_RE_S_subunit"/>
</dbReference>
<evidence type="ECO:0000256" key="2">
    <source>
        <dbReference type="ARBA" id="ARBA00022747"/>
    </source>
</evidence>
<dbReference type="PANTHER" id="PTHR43140:SF1">
    <property type="entry name" value="TYPE I RESTRICTION ENZYME ECOKI SPECIFICITY SUBUNIT"/>
    <property type="match status" value="1"/>
</dbReference>
<keyword evidence="3" id="KW-0238">DNA-binding</keyword>
<evidence type="ECO:0000259" key="5">
    <source>
        <dbReference type="Pfam" id="PF01420"/>
    </source>
</evidence>
<comment type="subunit">
    <text evidence="4">The methyltransferase is composed of M and S polypeptides.</text>
</comment>
<proteinExistence type="inferred from homology"/>
<dbReference type="Pfam" id="PF01420">
    <property type="entry name" value="Methylase_S"/>
    <property type="match status" value="2"/>
</dbReference>
<dbReference type="RefSeq" id="WP_344223383.1">
    <property type="nucleotide sequence ID" value="NZ_BAAAQA010000003.1"/>
</dbReference>
<sequence length="432" mass="48002">MTIASDTGWIFSVPKEWRIVPLGSAFQERKEQTTSENDAPLSVTKSGVVEQLGDVALSYDGAPKKRVKLNDLVINSRSDRKGSSGLAPRDGSVSVINTVLEPRSIVPKFAHHLIRSYGFQEEFYRFGTGIVADLWSTRWSEMKNIAIPVPPLHEQQRIADYLDHETAEIDAFINDQQKFIELLVEHRMASVGTKIRYPSIFHDSSLLKHELAPLKRFGHVSLGKMLDTKAASGDDLHLDYLRAANVQPMGWLKLDDMKKMRFTTNEKRALDLREGDVVVVEGGVGGYGRAAFVPKNLPETGFQNSIIRVRPTLDNDGRYLTYALILLRHRGYITTVSSVASMPHFTAEKVARTPIPIATLDEQRGTADSLDDLWQSHEVLSSEAAQAIALARERRAALITAAVTGQIDVTAKNKPAAEQLEDDIAQGLYKES</sequence>
<organism evidence="6 7">
    <name type="scientific">Kocuria atrinae</name>
    <dbReference type="NCBI Taxonomy" id="592377"/>
    <lineage>
        <taxon>Bacteria</taxon>
        <taxon>Bacillati</taxon>
        <taxon>Actinomycetota</taxon>
        <taxon>Actinomycetes</taxon>
        <taxon>Micrococcales</taxon>
        <taxon>Micrococcaceae</taxon>
        <taxon>Kocuria</taxon>
    </lineage>
</organism>
<comment type="caution">
    <text evidence="6">The sequence shown here is derived from an EMBL/GenBank/DDBJ whole genome shotgun (WGS) entry which is preliminary data.</text>
</comment>
<protein>
    <submittedName>
        <fullName evidence="6">Restriction endonuclease subunit S</fullName>
    </submittedName>
</protein>
<dbReference type="GO" id="GO:0004519">
    <property type="term" value="F:endonuclease activity"/>
    <property type="evidence" value="ECO:0007669"/>
    <property type="project" value="UniProtKB-KW"/>
</dbReference>
<dbReference type="InterPro" id="IPR044946">
    <property type="entry name" value="Restrct_endonuc_typeI_TRD_sf"/>
</dbReference>
<dbReference type="EMBL" id="BAAAQA010000003">
    <property type="protein sequence ID" value="GAA2109683.1"/>
    <property type="molecule type" value="Genomic_DNA"/>
</dbReference>
<gene>
    <name evidence="6" type="ORF">GCM10009824_03780</name>
</gene>
<dbReference type="Proteomes" id="UP001500166">
    <property type="component" value="Unassembled WGS sequence"/>
</dbReference>
<name>A0ABN2XEG4_9MICC</name>
<feature type="domain" description="Type I restriction modification DNA specificity" evidence="5">
    <location>
        <begin position="260"/>
        <end position="375"/>
    </location>
</feature>
<evidence type="ECO:0000256" key="4">
    <source>
        <dbReference type="ARBA" id="ARBA00038652"/>
    </source>
</evidence>
<evidence type="ECO:0000313" key="7">
    <source>
        <dbReference type="Proteomes" id="UP001500166"/>
    </source>
</evidence>
<reference evidence="6 7" key="1">
    <citation type="journal article" date="2019" name="Int. J. Syst. Evol. Microbiol.">
        <title>The Global Catalogue of Microorganisms (GCM) 10K type strain sequencing project: providing services to taxonomists for standard genome sequencing and annotation.</title>
        <authorList>
            <consortium name="The Broad Institute Genomics Platform"/>
            <consortium name="The Broad Institute Genome Sequencing Center for Infectious Disease"/>
            <person name="Wu L."/>
            <person name="Ma J."/>
        </authorList>
    </citation>
    <scope>NUCLEOTIDE SEQUENCE [LARGE SCALE GENOMIC DNA]</scope>
    <source>
        <strain evidence="6 7">JCM 15914</strain>
    </source>
</reference>
<evidence type="ECO:0000256" key="3">
    <source>
        <dbReference type="ARBA" id="ARBA00023125"/>
    </source>
</evidence>
<keyword evidence="7" id="KW-1185">Reference proteome</keyword>
<keyword evidence="6" id="KW-0378">Hydrolase</keyword>
<dbReference type="InterPro" id="IPR000055">
    <property type="entry name" value="Restrct_endonuc_typeI_TRD"/>
</dbReference>
<dbReference type="PANTHER" id="PTHR43140">
    <property type="entry name" value="TYPE-1 RESTRICTION ENZYME ECOKI SPECIFICITY PROTEIN"/>
    <property type="match status" value="1"/>
</dbReference>
<keyword evidence="2" id="KW-0680">Restriction system</keyword>